<accession>A0A2M4DFY9</accession>
<sequence>MERTSSLVLISGALFFSGGSQNRYRSPLPVYESSRSCRCFWQSVAMCSLSVASSRATNLHFTRANGHGWLWDDIPNGHCS</sequence>
<dbReference type="EMBL" id="GGFL01012322">
    <property type="protein sequence ID" value="MBW76500.1"/>
    <property type="molecule type" value="Transcribed_RNA"/>
</dbReference>
<protein>
    <submittedName>
        <fullName evidence="1">Putative secreted protein</fullName>
    </submittedName>
</protein>
<proteinExistence type="predicted"/>
<dbReference type="AlphaFoldDB" id="A0A2M4DFY9"/>
<reference evidence="1" key="1">
    <citation type="submission" date="2018-01" db="EMBL/GenBank/DDBJ databases">
        <title>An insight into the sialome of Amazonian anophelines.</title>
        <authorList>
            <person name="Ribeiro J.M."/>
            <person name="Scarpassa V."/>
            <person name="Calvo E."/>
        </authorList>
    </citation>
    <scope>NUCLEOTIDE SEQUENCE</scope>
</reference>
<organism evidence="1">
    <name type="scientific">Anopheles darlingi</name>
    <name type="common">Mosquito</name>
    <dbReference type="NCBI Taxonomy" id="43151"/>
    <lineage>
        <taxon>Eukaryota</taxon>
        <taxon>Metazoa</taxon>
        <taxon>Ecdysozoa</taxon>
        <taxon>Arthropoda</taxon>
        <taxon>Hexapoda</taxon>
        <taxon>Insecta</taxon>
        <taxon>Pterygota</taxon>
        <taxon>Neoptera</taxon>
        <taxon>Endopterygota</taxon>
        <taxon>Diptera</taxon>
        <taxon>Nematocera</taxon>
        <taxon>Culicoidea</taxon>
        <taxon>Culicidae</taxon>
        <taxon>Anophelinae</taxon>
        <taxon>Anopheles</taxon>
    </lineage>
</organism>
<name>A0A2M4DFY9_ANODA</name>
<evidence type="ECO:0000313" key="1">
    <source>
        <dbReference type="EMBL" id="MBW76500.1"/>
    </source>
</evidence>